<sequence>MTIPVEITVSLNFADSPSFGIPLTLDDPVNGILGTNVLADNASLIVDLSSSTTQISIKRGKDILTDNYNSGSALIRVLDPQGYFNPTNTLSPYYGYVKPLRKLRISATNTAGLTVYLFSGYTSEYRYTYPQGQETGYVTIAAYDAFKIFNLAAITTVTGSSVGQGTGTRIDKILDTISWPAGMRDIDAGNTICQADSSSSRVALSAIKVLENTEQGAFYISPEGTAVFQDRNFTIATAGGTPIIFAQDASGLNYANLKFSFDDKLIYNQSTMTRVGGTAQVASDSASIDTYFLHSMALSNLMMQTDADALNAAKAWVASHKDTSIRIDSMTLDYNDPSYTAADINTILGLDYFQPVYITNTTPQGSTITKTLQVQGLSWDITPNSMQCTVTTLEPSIEGFILNSTLYGILGTSVLSY</sequence>
<protein>
    <submittedName>
        <fullName evidence="1">Uncharacterized protein</fullName>
    </submittedName>
</protein>
<dbReference type="EMBL" id="LR796729">
    <property type="protein sequence ID" value="CAB4161986.1"/>
    <property type="molecule type" value="Genomic_DNA"/>
</dbReference>
<evidence type="ECO:0000313" key="1">
    <source>
        <dbReference type="EMBL" id="CAB4161986.1"/>
    </source>
</evidence>
<organism evidence="1">
    <name type="scientific">uncultured Caudovirales phage</name>
    <dbReference type="NCBI Taxonomy" id="2100421"/>
    <lineage>
        <taxon>Viruses</taxon>
        <taxon>Duplodnaviria</taxon>
        <taxon>Heunggongvirae</taxon>
        <taxon>Uroviricota</taxon>
        <taxon>Caudoviricetes</taxon>
        <taxon>Peduoviridae</taxon>
        <taxon>Maltschvirus</taxon>
        <taxon>Maltschvirus maltsch</taxon>
    </lineage>
</organism>
<name>A0A6J5NWJ9_9CAUD</name>
<proteinExistence type="predicted"/>
<gene>
    <name evidence="1" type="ORF">UFOVP792_13</name>
</gene>
<reference evidence="1" key="1">
    <citation type="submission" date="2020-04" db="EMBL/GenBank/DDBJ databases">
        <authorList>
            <person name="Chiriac C."/>
            <person name="Salcher M."/>
            <person name="Ghai R."/>
            <person name="Kavagutti S V."/>
        </authorList>
    </citation>
    <scope>NUCLEOTIDE SEQUENCE</scope>
</reference>
<accession>A0A6J5NWJ9</accession>